<dbReference type="Proteomes" id="UP000190135">
    <property type="component" value="Unassembled WGS sequence"/>
</dbReference>
<dbReference type="EMBL" id="FUXL01000001">
    <property type="protein sequence ID" value="SJZ55337.1"/>
    <property type="molecule type" value="Genomic_DNA"/>
</dbReference>
<accession>A0A1T4LL98</accession>
<dbReference type="STRING" id="1365950.SAMN05428963_101263"/>
<protein>
    <submittedName>
        <fullName evidence="1">Uncharacterized protein</fullName>
    </submittedName>
</protein>
<dbReference type="AlphaFoldDB" id="A0A1T4LL98"/>
<evidence type="ECO:0000313" key="2">
    <source>
        <dbReference type="Proteomes" id="UP000190135"/>
    </source>
</evidence>
<reference evidence="1 2" key="1">
    <citation type="submission" date="2017-02" db="EMBL/GenBank/DDBJ databases">
        <authorList>
            <person name="Peterson S.W."/>
        </authorList>
    </citation>
    <scope>NUCLEOTIDE SEQUENCE [LARGE SCALE GENOMIC DNA]</scope>
    <source>
        <strain evidence="1 2">USBA 369</strain>
    </source>
</reference>
<organism evidence="1 2">
    <name type="scientific">Consotaella salsifontis</name>
    <dbReference type="NCBI Taxonomy" id="1365950"/>
    <lineage>
        <taxon>Bacteria</taxon>
        <taxon>Pseudomonadati</taxon>
        <taxon>Pseudomonadota</taxon>
        <taxon>Alphaproteobacteria</taxon>
        <taxon>Hyphomicrobiales</taxon>
        <taxon>Aurantimonadaceae</taxon>
        <taxon>Consotaella</taxon>
    </lineage>
</organism>
<name>A0A1T4LL98_9HYPH</name>
<proteinExistence type="predicted"/>
<keyword evidence="2" id="KW-1185">Reference proteome</keyword>
<sequence length="78" mass="8356">MVLAIGDCLEEGFEAWKATDVFGRSPMLALDEARVLDGRFGLAEALDKDRVPPVTAAVASVSEFALASLDQTKMAAWL</sequence>
<gene>
    <name evidence="1" type="ORF">SAMN05428963_101263</name>
</gene>
<evidence type="ECO:0000313" key="1">
    <source>
        <dbReference type="EMBL" id="SJZ55337.1"/>
    </source>
</evidence>